<name>A0A0D3KSL7_EMIH1</name>
<dbReference type="EnsemblProtists" id="EOD38752">
    <property type="protein sequence ID" value="EOD38752"/>
    <property type="gene ID" value="EMIHUDRAFT_466770"/>
</dbReference>
<dbReference type="GO" id="GO:0031267">
    <property type="term" value="F:small GTPase binding"/>
    <property type="evidence" value="ECO:0007669"/>
    <property type="project" value="TreeGrafter"/>
</dbReference>
<organism evidence="4 5">
    <name type="scientific">Emiliania huxleyi (strain CCMP1516)</name>
    <dbReference type="NCBI Taxonomy" id="280463"/>
    <lineage>
        <taxon>Eukaryota</taxon>
        <taxon>Haptista</taxon>
        <taxon>Haptophyta</taxon>
        <taxon>Prymnesiophyceae</taxon>
        <taxon>Isochrysidales</taxon>
        <taxon>Noelaerhabdaceae</taxon>
        <taxon>Emiliania</taxon>
    </lineage>
</organism>
<evidence type="ECO:0000313" key="5">
    <source>
        <dbReference type="Proteomes" id="UP000013827"/>
    </source>
</evidence>
<dbReference type="InterPro" id="IPR032675">
    <property type="entry name" value="LRR_dom_sf"/>
</dbReference>
<reference evidence="4" key="2">
    <citation type="submission" date="2024-10" db="UniProtKB">
        <authorList>
            <consortium name="EnsemblProtists"/>
        </authorList>
    </citation>
    <scope>IDENTIFICATION</scope>
</reference>
<dbReference type="GeneID" id="17284022"/>
<protein>
    <submittedName>
        <fullName evidence="4">Uncharacterized protein</fullName>
    </submittedName>
</protein>
<dbReference type="Proteomes" id="UP000013827">
    <property type="component" value="Unassembled WGS sequence"/>
</dbReference>
<dbReference type="PANTHER" id="PTHR24113">
    <property type="entry name" value="RAN GTPASE-ACTIVATING PROTEIN 1"/>
    <property type="match status" value="1"/>
</dbReference>
<keyword evidence="3" id="KW-0677">Repeat</keyword>
<dbReference type="SUPFAM" id="SSF52047">
    <property type="entry name" value="RNI-like"/>
    <property type="match status" value="1"/>
</dbReference>
<dbReference type="SMART" id="SM00368">
    <property type="entry name" value="LRR_RI"/>
    <property type="match status" value="3"/>
</dbReference>
<evidence type="ECO:0000256" key="1">
    <source>
        <dbReference type="ARBA" id="ARBA00022468"/>
    </source>
</evidence>
<evidence type="ECO:0000313" key="4">
    <source>
        <dbReference type="EnsemblProtists" id="EOD38752"/>
    </source>
</evidence>
<keyword evidence="5" id="KW-1185">Reference proteome</keyword>
<sequence length="601" mass="65807">MEPTARCRGSRLRSLARGAGCLSRVVGCSRSRASAHPPHLLGWLVEHADKGEALPRRQSVPEEAFLDVARLKEIEGGAKRRLNIFGLITAFTELGLGGGISSILSTLTSVVRRKRNPDGLLPIISISYCWLEAAHPDREGHQLQLLCRKLQSLHGGRGLLAACRDYGFTDMGVFIDWASGHQKDPALWRAWMADRALYARGEDEIREAGGDGGERMVSERRAYEESRSREEKAAFDRMLNSTMDLWYAHSAITVVLLTQLPDELPAGFDATRSYHTRGWTTFERCSAELAKCFSLHSATWKLVIDVADEGGGAQRRLPTTPERMATLLSRCHFTDGADVSRVISLYERTANAVLGTIEEIEYMGLPLVRGDKWCSPARLAEALNYCARLRSLMVVGTRLDDDGVAELAAGLKPGALPALEILNFAGNYFGARGIASLCDVFGRGVAPRLKGLLFPLMPIGDDGAAAVAAALTTGDLPRKLALCLNLCDVGDEGARAIADALPHAGQGCQVNLALNRFGIASQLALLEALEAKRHAALLRSGRFRSKSSYTIAQGRFCERGSFIAHYFAVMQLYCFPWDVRYVRALARGWRRTVESGRVHLA</sequence>
<proteinExistence type="predicted"/>
<dbReference type="RefSeq" id="XP_005791181.1">
    <property type="nucleotide sequence ID" value="XM_005791124.1"/>
</dbReference>
<dbReference type="InterPro" id="IPR027038">
    <property type="entry name" value="RanGap"/>
</dbReference>
<keyword evidence="2" id="KW-0433">Leucine-rich repeat</keyword>
<dbReference type="HOGENOM" id="CLU_014438_0_0_1"/>
<dbReference type="GO" id="GO:0048471">
    <property type="term" value="C:perinuclear region of cytoplasm"/>
    <property type="evidence" value="ECO:0007669"/>
    <property type="project" value="TreeGrafter"/>
</dbReference>
<reference evidence="5" key="1">
    <citation type="journal article" date="2013" name="Nature">
        <title>Pan genome of the phytoplankton Emiliania underpins its global distribution.</title>
        <authorList>
            <person name="Read B.A."/>
            <person name="Kegel J."/>
            <person name="Klute M.J."/>
            <person name="Kuo A."/>
            <person name="Lefebvre S.C."/>
            <person name="Maumus F."/>
            <person name="Mayer C."/>
            <person name="Miller J."/>
            <person name="Monier A."/>
            <person name="Salamov A."/>
            <person name="Young J."/>
            <person name="Aguilar M."/>
            <person name="Claverie J.M."/>
            <person name="Frickenhaus S."/>
            <person name="Gonzalez K."/>
            <person name="Herman E.K."/>
            <person name="Lin Y.C."/>
            <person name="Napier J."/>
            <person name="Ogata H."/>
            <person name="Sarno A.F."/>
            <person name="Shmutz J."/>
            <person name="Schroeder D."/>
            <person name="de Vargas C."/>
            <person name="Verret F."/>
            <person name="von Dassow P."/>
            <person name="Valentin K."/>
            <person name="Van de Peer Y."/>
            <person name="Wheeler G."/>
            <person name="Dacks J.B."/>
            <person name="Delwiche C.F."/>
            <person name="Dyhrman S.T."/>
            <person name="Glockner G."/>
            <person name="John U."/>
            <person name="Richards T."/>
            <person name="Worden A.Z."/>
            <person name="Zhang X."/>
            <person name="Grigoriev I.V."/>
            <person name="Allen A.E."/>
            <person name="Bidle K."/>
            <person name="Borodovsky M."/>
            <person name="Bowler C."/>
            <person name="Brownlee C."/>
            <person name="Cock J.M."/>
            <person name="Elias M."/>
            <person name="Gladyshev V.N."/>
            <person name="Groth M."/>
            <person name="Guda C."/>
            <person name="Hadaegh A."/>
            <person name="Iglesias-Rodriguez M.D."/>
            <person name="Jenkins J."/>
            <person name="Jones B.M."/>
            <person name="Lawson T."/>
            <person name="Leese F."/>
            <person name="Lindquist E."/>
            <person name="Lobanov A."/>
            <person name="Lomsadze A."/>
            <person name="Malik S.B."/>
            <person name="Marsh M.E."/>
            <person name="Mackinder L."/>
            <person name="Mock T."/>
            <person name="Mueller-Roeber B."/>
            <person name="Pagarete A."/>
            <person name="Parker M."/>
            <person name="Probert I."/>
            <person name="Quesneville H."/>
            <person name="Raines C."/>
            <person name="Rensing S.A."/>
            <person name="Riano-Pachon D.M."/>
            <person name="Richier S."/>
            <person name="Rokitta S."/>
            <person name="Shiraiwa Y."/>
            <person name="Soanes D.M."/>
            <person name="van der Giezen M."/>
            <person name="Wahlund T.M."/>
            <person name="Williams B."/>
            <person name="Wilson W."/>
            <person name="Wolfe G."/>
            <person name="Wurch L.L."/>
        </authorList>
    </citation>
    <scope>NUCLEOTIDE SEQUENCE</scope>
</reference>
<dbReference type="PANTHER" id="PTHR24113:SF12">
    <property type="entry name" value="RAN GTPASE-ACTIVATING PROTEIN 1"/>
    <property type="match status" value="1"/>
</dbReference>
<evidence type="ECO:0000256" key="2">
    <source>
        <dbReference type="ARBA" id="ARBA00022614"/>
    </source>
</evidence>
<dbReference type="GO" id="GO:0006913">
    <property type="term" value="P:nucleocytoplasmic transport"/>
    <property type="evidence" value="ECO:0007669"/>
    <property type="project" value="TreeGrafter"/>
</dbReference>
<evidence type="ECO:0000256" key="3">
    <source>
        <dbReference type="ARBA" id="ARBA00022737"/>
    </source>
</evidence>
<dbReference type="PaxDb" id="2903-EOD38752"/>
<dbReference type="GO" id="GO:0005096">
    <property type="term" value="F:GTPase activator activity"/>
    <property type="evidence" value="ECO:0007669"/>
    <property type="project" value="UniProtKB-KW"/>
</dbReference>
<dbReference type="Gene3D" id="3.80.10.10">
    <property type="entry name" value="Ribonuclease Inhibitor"/>
    <property type="match status" value="1"/>
</dbReference>
<dbReference type="AlphaFoldDB" id="A0A0D3KSL7"/>
<dbReference type="GO" id="GO:0005634">
    <property type="term" value="C:nucleus"/>
    <property type="evidence" value="ECO:0007669"/>
    <property type="project" value="TreeGrafter"/>
</dbReference>
<accession>A0A0D3KSL7</accession>
<dbReference type="GO" id="GO:0005829">
    <property type="term" value="C:cytosol"/>
    <property type="evidence" value="ECO:0007669"/>
    <property type="project" value="TreeGrafter"/>
</dbReference>
<keyword evidence="1" id="KW-0343">GTPase activation</keyword>
<dbReference type="KEGG" id="ehx:EMIHUDRAFT_466770"/>